<proteinExistence type="predicted"/>
<organism evidence="1 2">
    <name type="scientific">Pseudomonas taiwanensis SJ9</name>
    <dbReference type="NCBI Taxonomy" id="1388762"/>
    <lineage>
        <taxon>Bacteria</taxon>
        <taxon>Pseudomonadati</taxon>
        <taxon>Pseudomonadota</taxon>
        <taxon>Gammaproteobacteria</taxon>
        <taxon>Pseudomonadales</taxon>
        <taxon>Pseudomonadaceae</taxon>
        <taxon>Pseudomonas</taxon>
    </lineage>
</organism>
<gene>
    <name evidence="1" type="ORF">O164_13335</name>
</gene>
<evidence type="ECO:0000313" key="2">
    <source>
        <dbReference type="Proteomes" id="UP000018511"/>
    </source>
</evidence>
<dbReference type="AlphaFoldDB" id="V7DC00"/>
<sequence>MSIYTFVKNEGAYCPYADFDDLYFINCDLMTPEQSYVVGNRTFKIFPFFGKQVPSVPIQPLFNLGFAVEVDV</sequence>
<evidence type="ECO:0000313" key="1">
    <source>
        <dbReference type="EMBL" id="ESW39208.1"/>
    </source>
</evidence>
<accession>V7DC00</accession>
<dbReference type="EMBL" id="AXUP01000166">
    <property type="protein sequence ID" value="ESW39208.1"/>
    <property type="molecule type" value="Genomic_DNA"/>
</dbReference>
<comment type="caution">
    <text evidence="1">The sequence shown here is derived from an EMBL/GenBank/DDBJ whole genome shotgun (WGS) entry which is preliminary data.</text>
</comment>
<dbReference type="Proteomes" id="UP000018511">
    <property type="component" value="Unassembled WGS sequence"/>
</dbReference>
<protein>
    <submittedName>
        <fullName evidence="1">Uncharacterized protein</fullName>
    </submittedName>
</protein>
<name>V7DC00_9PSED</name>
<reference evidence="1 2" key="1">
    <citation type="submission" date="2013-10" db="EMBL/GenBank/DDBJ databases">
        <title>Whole Genome Shotgun Sequence of Pseudomonas taiwanensis SJ9.</title>
        <authorList>
            <person name="Hong S.-J."/>
            <person name="Shin J.-H."/>
        </authorList>
    </citation>
    <scope>NUCLEOTIDE SEQUENCE [LARGE SCALE GENOMIC DNA]</scope>
    <source>
        <strain evidence="1 2">SJ9</strain>
    </source>
</reference>